<name>A0A8D0HAB9_SPHPU</name>
<keyword evidence="3" id="KW-1185">Reference proteome</keyword>
<sequence length="73" mass="8065">MKNASHPQSHIIYKKISQDKAVTIYLGKRDFIDHVDNVDPVDGVVLVDPELVMGKKGSDLLRLSNLTSSNSTD</sequence>
<dbReference type="InterPro" id="IPR014753">
    <property type="entry name" value="Arrestin_N"/>
</dbReference>
<dbReference type="PANTHER" id="PTHR11792">
    <property type="entry name" value="ARRESTIN"/>
    <property type="match status" value="1"/>
</dbReference>
<dbReference type="InterPro" id="IPR014756">
    <property type="entry name" value="Ig_E-set"/>
</dbReference>
<dbReference type="InterPro" id="IPR000698">
    <property type="entry name" value="Arrestin"/>
</dbReference>
<dbReference type="GO" id="GO:0001664">
    <property type="term" value="F:G protein-coupled receptor binding"/>
    <property type="evidence" value="ECO:0007669"/>
    <property type="project" value="TreeGrafter"/>
</dbReference>
<dbReference type="GO" id="GO:0001750">
    <property type="term" value="C:photoreceptor outer segment"/>
    <property type="evidence" value="ECO:0007669"/>
    <property type="project" value="TreeGrafter"/>
</dbReference>
<dbReference type="FunFam" id="2.60.40.840:FF:000007">
    <property type="entry name" value="Phosrestin ii arrestin a arrestin-like protein"/>
    <property type="match status" value="1"/>
</dbReference>
<evidence type="ECO:0000256" key="1">
    <source>
        <dbReference type="ARBA" id="ARBA00005298"/>
    </source>
</evidence>
<reference evidence="2" key="1">
    <citation type="submission" date="2025-08" db="UniProtKB">
        <authorList>
            <consortium name="Ensembl"/>
        </authorList>
    </citation>
    <scope>IDENTIFICATION</scope>
</reference>
<gene>
    <name evidence="2" type="primary">SAG</name>
</gene>
<dbReference type="Ensembl" id="ENSSPUT00000020258.1">
    <property type="protein sequence ID" value="ENSSPUP00000019020.1"/>
    <property type="gene ID" value="ENSSPUG00000014612.1"/>
</dbReference>
<dbReference type="GO" id="GO:0001917">
    <property type="term" value="C:photoreceptor inner segment"/>
    <property type="evidence" value="ECO:0007669"/>
    <property type="project" value="TreeGrafter"/>
</dbReference>
<dbReference type="AlphaFoldDB" id="A0A8D0HAB9"/>
<dbReference type="GO" id="GO:0007165">
    <property type="term" value="P:signal transduction"/>
    <property type="evidence" value="ECO:0007669"/>
    <property type="project" value="InterPro"/>
</dbReference>
<dbReference type="Proteomes" id="UP000694392">
    <property type="component" value="Unplaced"/>
</dbReference>
<dbReference type="GeneTree" id="ENSGT00950000182887"/>
<accession>A0A8D0HAB9</accession>
<dbReference type="Gene3D" id="2.60.40.840">
    <property type="match status" value="1"/>
</dbReference>
<evidence type="ECO:0000313" key="3">
    <source>
        <dbReference type="Proteomes" id="UP000694392"/>
    </source>
</evidence>
<organism evidence="2 3">
    <name type="scientific">Sphenodon punctatus</name>
    <name type="common">Tuatara</name>
    <name type="synonym">Hatteria punctata</name>
    <dbReference type="NCBI Taxonomy" id="8508"/>
    <lineage>
        <taxon>Eukaryota</taxon>
        <taxon>Metazoa</taxon>
        <taxon>Chordata</taxon>
        <taxon>Craniata</taxon>
        <taxon>Vertebrata</taxon>
        <taxon>Euteleostomi</taxon>
        <taxon>Lepidosauria</taxon>
        <taxon>Sphenodontia</taxon>
        <taxon>Sphenodontidae</taxon>
        <taxon>Sphenodon</taxon>
    </lineage>
</organism>
<proteinExistence type="inferred from homology"/>
<evidence type="ECO:0000313" key="2">
    <source>
        <dbReference type="Ensembl" id="ENSSPUP00000019020.1"/>
    </source>
</evidence>
<reference evidence="2" key="2">
    <citation type="submission" date="2025-09" db="UniProtKB">
        <authorList>
            <consortium name="Ensembl"/>
        </authorList>
    </citation>
    <scope>IDENTIFICATION</scope>
</reference>
<dbReference type="GO" id="GO:0002031">
    <property type="term" value="P:G protein-coupled receptor internalization"/>
    <property type="evidence" value="ECO:0007669"/>
    <property type="project" value="TreeGrafter"/>
</dbReference>
<dbReference type="SUPFAM" id="SSF81296">
    <property type="entry name" value="E set domains"/>
    <property type="match status" value="1"/>
</dbReference>
<protein>
    <submittedName>
        <fullName evidence="2">S-antigen visual arrestin</fullName>
    </submittedName>
</protein>
<dbReference type="PANTHER" id="PTHR11792:SF15">
    <property type="entry name" value="S-ARRESTIN"/>
    <property type="match status" value="1"/>
</dbReference>
<comment type="similarity">
    <text evidence="1">Belongs to the arrestin family.</text>
</comment>